<gene>
    <name evidence="1" type="primary">CPK26</name>
    <name evidence="1" type="ORF">SNAT2548_LOCUS19797</name>
</gene>
<dbReference type="AlphaFoldDB" id="A0A812PZ18"/>
<keyword evidence="2" id="KW-1185">Reference proteome</keyword>
<proteinExistence type="predicted"/>
<evidence type="ECO:0000313" key="2">
    <source>
        <dbReference type="Proteomes" id="UP000604046"/>
    </source>
</evidence>
<dbReference type="Proteomes" id="UP000604046">
    <property type="component" value="Unassembled WGS sequence"/>
</dbReference>
<organism evidence="1 2">
    <name type="scientific">Symbiodinium natans</name>
    <dbReference type="NCBI Taxonomy" id="878477"/>
    <lineage>
        <taxon>Eukaryota</taxon>
        <taxon>Sar</taxon>
        <taxon>Alveolata</taxon>
        <taxon>Dinophyceae</taxon>
        <taxon>Suessiales</taxon>
        <taxon>Symbiodiniaceae</taxon>
        <taxon>Symbiodinium</taxon>
    </lineage>
</organism>
<comment type="caution">
    <text evidence="1">The sequence shown here is derived from an EMBL/GenBank/DDBJ whole genome shotgun (WGS) entry which is preliminary data.</text>
</comment>
<reference evidence="1" key="1">
    <citation type="submission" date="2021-02" db="EMBL/GenBank/DDBJ databases">
        <authorList>
            <person name="Dougan E. K."/>
            <person name="Rhodes N."/>
            <person name="Thang M."/>
            <person name="Chan C."/>
        </authorList>
    </citation>
    <scope>NUCLEOTIDE SEQUENCE</scope>
</reference>
<accession>A0A812PZ18</accession>
<dbReference type="EMBL" id="CAJNDS010002190">
    <property type="protein sequence ID" value="CAE7365292.1"/>
    <property type="molecule type" value="Genomic_DNA"/>
</dbReference>
<sequence length="80" mass="8119">MLPPSLVPVEVIFIVDGTVQVSDAHAIRKLSAAKAVVLDPVVFGTTPADATPEGGRAGGPIILQAHSLNYLNAGSTSADL</sequence>
<protein>
    <submittedName>
        <fullName evidence="1">CPK26 protein</fullName>
    </submittedName>
</protein>
<evidence type="ECO:0000313" key="1">
    <source>
        <dbReference type="EMBL" id="CAE7365292.1"/>
    </source>
</evidence>
<name>A0A812PZ18_9DINO</name>